<dbReference type="Gene3D" id="3.90.110.10">
    <property type="entry name" value="Lactate dehydrogenase/glycoside hydrolase, family 4, C-terminal"/>
    <property type="match status" value="1"/>
</dbReference>
<evidence type="ECO:0000256" key="5">
    <source>
        <dbReference type="ARBA" id="ARBA00023211"/>
    </source>
</evidence>
<dbReference type="GO" id="GO:0046872">
    <property type="term" value="F:metal ion binding"/>
    <property type="evidence" value="ECO:0007669"/>
    <property type="project" value="UniProtKB-KW"/>
</dbReference>
<dbReference type="GO" id="GO:0005975">
    <property type="term" value="P:carbohydrate metabolic process"/>
    <property type="evidence" value="ECO:0007669"/>
    <property type="project" value="InterPro"/>
</dbReference>
<organism evidence="8">
    <name type="scientific">marine sediment metagenome</name>
    <dbReference type="NCBI Taxonomy" id="412755"/>
    <lineage>
        <taxon>unclassified sequences</taxon>
        <taxon>metagenomes</taxon>
        <taxon>ecological metagenomes</taxon>
    </lineage>
</organism>
<dbReference type="PANTHER" id="PTHR32092">
    <property type="entry name" value="6-PHOSPHO-BETA-GLUCOSIDASE-RELATED"/>
    <property type="match status" value="1"/>
</dbReference>
<dbReference type="Pfam" id="PF11975">
    <property type="entry name" value="Glyco_hydro_4C"/>
    <property type="match status" value="1"/>
</dbReference>
<proteinExistence type="predicted"/>
<dbReference type="SUPFAM" id="SSF56327">
    <property type="entry name" value="LDH C-terminal domain-like"/>
    <property type="match status" value="1"/>
</dbReference>
<keyword evidence="6" id="KW-0326">Glycosidase</keyword>
<dbReference type="InterPro" id="IPR022616">
    <property type="entry name" value="Glyco_hydro_4_C"/>
</dbReference>
<keyword evidence="2" id="KW-0479">Metal-binding</keyword>
<comment type="caution">
    <text evidence="8">The sequence shown here is derived from an EMBL/GenBank/DDBJ whole genome shotgun (WGS) entry which is preliminary data.</text>
</comment>
<evidence type="ECO:0000259" key="7">
    <source>
        <dbReference type="Pfam" id="PF11975"/>
    </source>
</evidence>
<dbReference type="InterPro" id="IPR001088">
    <property type="entry name" value="Glyco_hydro_4"/>
</dbReference>
<sequence length="194" mass="22370">SSGHLSEYLPYYRKRKDLLEEFKGSEVGHRSLKHSEDYFMQFKNQRNLEKDFKRRMNDKRLQFKEKHSGEYASRIINALETGEPFRFNGNTLNKEGAFITNLPKDCCVEMSIFADRHGLHPQGGIKLPTVCQALCMSNIMVQKAAVEGALELNKEKIFHAVLLDPNTASVCAPNEIRNMVDELFTKEAKWLPQF</sequence>
<evidence type="ECO:0000256" key="2">
    <source>
        <dbReference type="ARBA" id="ARBA00022723"/>
    </source>
</evidence>
<keyword evidence="3" id="KW-0378">Hydrolase</keyword>
<feature type="domain" description="Glycosyl hydrolase family 4 C-terminal" evidence="7">
    <location>
        <begin position="7"/>
        <end position="167"/>
    </location>
</feature>
<evidence type="ECO:0000256" key="4">
    <source>
        <dbReference type="ARBA" id="ARBA00023027"/>
    </source>
</evidence>
<keyword evidence="5" id="KW-0464">Manganese</keyword>
<comment type="cofactor">
    <cofactor evidence="1">
        <name>NAD(+)</name>
        <dbReference type="ChEBI" id="CHEBI:57540"/>
    </cofactor>
</comment>
<name>A0A0F9J6L9_9ZZZZ</name>
<dbReference type="GO" id="GO:0004553">
    <property type="term" value="F:hydrolase activity, hydrolyzing O-glycosyl compounds"/>
    <property type="evidence" value="ECO:0007669"/>
    <property type="project" value="InterPro"/>
</dbReference>
<dbReference type="EMBL" id="LAZR01010765">
    <property type="protein sequence ID" value="KKM65203.1"/>
    <property type="molecule type" value="Genomic_DNA"/>
</dbReference>
<gene>
    <name evidence="8" type="ORF">LCGC14_1493640</name>
</gene>
<dbReference type="PANTHER" id="PTHR32092:SF6">
    <property type="entry name" value="ALPHA-GALACTOSIDASE"/>
    <property type="match status" value="1"/>
</dbReference>
<keyword evidence="4" id="KW-0520">NAD</keyword>
<evidence type="ECO:0000256" key="3">
    <source>
        <dbReference type="ARBA" id="ARBA00022801"/>
    </source>
</evidence>
<dbReference type="InterPro" id="IPR015955">
    <property type="entry name" value="Lactate_DH/Glyco_Ohase_4_C"/>
</dbReference>
<feature type="non-terminal residue" evidence="8">
    <location>
        <position position="1"/>
    </location>
</feature>
<reference evidence="8" key="1">
    <citation type="journal article" date="2015" name="Nature">
        <title>Complex archaea that bridge the gap between prokaryotes and eukaryotes.</title>
        <authorList>
            <person name="Spang A."/>
            <person name="Saw J.H."/>
            <person name="Jorgensen S.L."/>
            <person name="Zaremba-Niedzwiedzka K."/>
            <person name="Martijn J."/>
            <person name="Lind A.E."/>
            <person name="van Eijk R."/>
            <person name="Schleper C."/>
            <person name="Guy L."/>
            <person name="Ettema T.J."/>
        </authorList>
    </citation>
    <scope>NUCLEOTIDE SEQUENCE</scope>
</reference>
<evidence type="ECO:0000256" key="1">
    <source>
        <dbReference type="ARBA" id="ARBA00001911"/>
    </source>
</evidence>
<accession>A0A0F9J6L9</accession>
<evidence type="ECO:0000313" key="8">
    <source>
        <dbReference type="EMBL" id="KKM65203.1"/>
    </source>
</evidence>
<protein>
    <recommendedName>
        <fullName evidence="7">Glycosyl hydrolase family 4 C-terminal domain-containing protein</fullName>
    </recommendedName>
</protein>
<dbReference type="GO" id="GO:0016616">
    <property type="term" value="F:oxidoreductase activity, acting on the CH-OH group of donors, NAD or NADP as acceptor"/>
    <property type="evidence" value="ECO:0007669"/>
    <property type="project" value="InterPro"/>
</dbReference>
<dbReference type="AlphaFoldDB" id="A0A0F9J6L9"/>
<evidence type="ECO:0000256" key="6">
    <source>
        <dbReference type="ARBA" id="ARBA00023295"/>
    </source>
</evidence>